<dbReference type="InterPro" id="IPR006860">
    <property type="entry name" value="FecR"/>
</dbReference>
<comment type="caution">
    <text evidence="5">The sequence shown here is derived from an EMBL/GenBank/DDBJ whole genome shotgun (WGS) entry which is preliminary data.</text>
</comment>
<feature type="transmembrane region" description="Helical" evidence="1">
    <location>
        <begin position="88"/>
        <end position="107"/>
    </location>
</feature>
<dbReference type="EMBL" id="VWLE01000048">
    <property type="protein sequence ID" value="KAA3953462.1"/>
    <property type="molecule type" value="Genomic_DNA"/>
</dbReference>
<dbReference type="EMBL" id="VWFO01000003">
    <property type="protein sequence ID" value="KAA4666249.1"/>
    <property type="molecule type" value="Genomic_DNA"/>
</dbReference>
<evidence type="ECO:0000256" key="1">
    <source>
        <dbReference type="SAM" id="Phobius"/>
    </source>
</evidence>
<dbReference type="InterPro" id="IPR012373">
    <property type="entry name" value="Ferrdict_sens_TM"/>
</dbReference>
<dbReference type="Pfam" id="PF04773">
    <property type="entry name" value="FecR"/>
    <property type="match status" value="1"/>
</dbReference>
<dbReference type="Proteomes" id="UP000435985">
    <property type="component" value="Unassembled WGS sequence"/>
</dbReference>
<gene>
    <name evidence="6" type="ORF">F3B98_03515</name>
    <name evidence="5" type="ORF">F3D66_26670</name>
    <name evidence="4" type="ORF">F3D71_05765</name>
    <name evidence="7" type="ORF">PO382_13415</name>
</gene>
<dbReference type="Gene3D" id="3.55.50.30">
    <property type="match status" value="1"/>
</dbReference>
<evidence type="ECO:0000313" key="8">
    <source>
        <dbReference type="Proteomes" id="UP000323717"/>
    </source>
</evidence>
<evidence type="ECO:0000313" key="9">
    <source>
        <dbReference type="Proteomes" id="UP000435985"/>
    </source>
</evidence>
<organism evidence="5 10">
    <name type="scientific">Bacteroides ovatus</name>
    <dbReference type="NCBI Taxonomy" id="28116"/>
    <lineage>
        <taxon>Bacteria</taxon>
        <taxon>Pseudomonadati</taxon>
        <taxon>Bacteroidota</taxon>
        <taxon>Bacteroidia</taxon>
        <taxon>Bacteroidales</taxon>
        <taxon>Bacteroidaceae</taxon>
        <taxon>Bacteroides</taxon>
    </lineage>
</organism>
<dbReference type="PANTHER" id="PTHR30273">
    <property type="entry name" value="PERIPLASMIC SIGNAL SENSOR AND SIGMA FACTOR ACTIVATOR FECR-RELATED"/>
    <property type="match status" value="1"/>
</dbReference>
<evidence type="ECO:0000313" key="4">
    <source>
        <dbReference type="EMBL" id="KAA3953462.1"/>
    </source>
</evidence>
<dbReference type="AlphaFoldDB" id="A0A139LK48"/>
<keyword evidence="1" id="KW-1133">Transmembrane helix</keyword>
<sequence>MKSKLEKQLRSFIDFDYSKRTIDRFHRWMISPDSAEEKEMALHNLWFKTKGKFGHGMEHSFQQVLDKIGIEYTPMVTNVNRWKLWKSVAAAAVIVILSVTTTLWVSYNHFDRDNIAMVEHYVNNGARETISLPDGTTVCLNSGSYVFYPENLEGKTRTVYLMGEAEFKVAKNPEKPFIVRSSNMAITALGTEFNVKAYPEEDIITTSLIEGKVRVDCNDTISYVLTPGYQVVYNKCTADCQVLTANMKDVTAWQRGEIVFNKATIAEIIQTLERHFGIMFYVSTKKRNQDRYNFVFKENAGLEEVLEVMQVVVGQFDYRLKDNACHIIW</sequence>
<protein>
    <submittedName>
        <fullName evidence="5">DUF4974 domain-containing protein</fullName>
    </submittedName>
    <submittedName>
        <fullName evidence="7">FecR domain-containing protein</fullName>
    </submittedName>
</protein>
<accession>A0A139LK48</accession>
<dbReference type="Proteomes" id="UP001219389">
    <property type="component" value="Unassembled WGS sequence"/>
</dbReference>
<dbReference type="Proteomes" id="UP000473905">
    <property type="component" value="Unassembled WGS sequence"/>
</dbReference>
<proteinExistence type="predicted"/>
<evidence type="ECO:0000259" key="2">
    <source>
        <dbReference type="Pfam" id="PF04773"/>
    </source>
</evidence>
<dbReference type="PIRSF" id="PIRSF018266">
    <property type="entry name" value="FecR"/>
    <property type="match status" value="1"/>
</dbReference>
<keyword evidence="10" id="KW-1185">Reference proteome</keyword>
<dbReference type="RefSeq" id="WP_004309565.1">
    <property type="nucleotide sequence ID" value="NZ_CAAKNR010000061.1"/>
</dbReference>
<dbReference type="GeneID" id="69483050"/>
<dbReference type="PANTHER" id="PTHR30273:SF2">
    <property type="entry name" value="PROTEIN FECR"/>
    <property type="match status" value="1"/>
</dbReference>
<evidence type="ECO:0000259" key="3">
    <source>
        <dbReference type="Pfam" id="PF16344"/>
    </source>
</evidence>
<evidence type="ECO:0000313" key="5">
    <source>
        <dbReference type="EMBL" id="KAA4089701.1"/>
    </source>
</evidence>
<dbReference type="InterPro" id="IPR032508">
    <property type="entry name" value="FecR_C"/>
</dbReference>
<reference evidence="8 9" key="1">
    <citation type="journal article" date="2019" name="Nat. Med.">
        <title>A library of human gut bacterial isolates paired with longitudinal multiomics data enables mechanistic microbiome research.</title>
        <authorList>
            <person name="Poyet M."/>
            <person name="Groussin M."/>
            <person name="Gibbons S.M."/>
            <person name="Avila-Pacheco J."/>
            <person name="Jiang X."/>
            <person name="Kearney S.M."/>
            <person name="Perrotta A.R."/>
            <person name="Berdy B."/>
            <person name="Zhao S."/>
            <person name="Lieberman T.D."/>
            <person name="Swanson P.K."/>
            <person name="Smith M."/>
            <person name="Roesemann S."/>
            <person name="Alexander J.E."/>
            <person name="Rich S.A."/>
            <person name="Livny J."/>
            <person name="Vlamakis H."/>
            <person name="Clish C."/>
            <person name="Bullock K."/>
            <person name="Deik A."/>
            <person name="Scott J."/>
            <person name="Pierce K.A."/>
            <person name="Xavier R.J."/>
            <person name="Alm E.J."/>
        </authorList>
    </citation>
    <scope>NUCLEOTIDE SEQUENCE [LARGE SCALE GENOMIC DNA]</scope>
    <source>
        <strain evidence="5 10">BIOML-A134</strain>
        <strain evidence="6 9">BIOML-A14</strain>
        <strain evidence="4 8">BIOML-A163</strain>
    </source>
</reference>
<feature type="domain" description="FecR protein" evidence="2">
    <location>
        <begin position="123"/>
        <end position="214"/>
    </location>
</feature>
<evidence type="ECO:0000313" key="10">
    <source>
        <dbReference type="Proteomes" id="UP000473905"/>
    </source>
</evidence>
<dbReference type="Proteomes" id="UP000323717">
    <property type="component" value="Unassembled WGS sequence"/>
</dbReference>
<dbReference type="Gene3D" id="2.60.120.1440">
    <property type="match status" value="1"/>
</dbReference>
<dbReference type="EMBL" id="VWKB01000052">
    <property type="protein sequence ID" value="KAA4089701.1"/>
    <property type="molecule type" value="Genomic_DNA"/>
</dbReference>
<dbReference type="FunFam" id="2.60.120.1440:FF:000001">
    <property type="entry name" value="Putative anti-sigma factor"/>
    <property type="match status" value="1"/>
</dbReference>
<feature type="domain" description="Protein FecR C-terminal" evidence="3">
    <location>
        <begin position="258"/>
        <end position="327"/>
    </location>
</feature>
<keyword evidence="1" id="KW-0472">Membrane</keyword>
<keyword evidence="1" id="KW-0812">Transmembrane</keyword>
<dbReference type="GO" id="GO:0016989">
    <property type="term" value="F:sigma factor antagonist activity"/>
    <property type="evidence" value="ECO:0007669"/>
    <property type="project" value="TreeGrafter"/>
</dbReference>
<name>A0A139LK48_BACOV</name>
<dbReference type="EMBL" id="JAQNZF010000016">
    <property type="protein sequence ID" value="MDC2743221.1"/>
    <property type="molecule type" value="Genomic_DNA"/>
</dbReference>
<evidence type="ECO:0000313" key="7">
    <source>
        <dbReference type="EMBL" id="MDC2743221.1"/>
    </source>
</evidence>
<reference evidence="7" key="2">
    <citation type="submission" date="2022-10" db="EMBL/GenBank/DDBJ databases">
        <title>Human gut microbiome strain richness.</title>
        <authorList>
            <person name="Chen-Liaw A."/>
        </authorList>
    </citation>
    <scope>NUCLEOTIDE SEQUENCE</scope>
    <source>
        <strain evidence="7">BSD2780120875st1_E1_BSD2780120875_150330</strain>
    </source>
</reference>
<dbReference type="Pfam" id="PF16344">
    <property type="entry name" value="FecR_C"/>
    <property type="match status" value="1"/>
</dbReference>
<evidence type="ECO:0000313" key="6">
    <source>
        <dbReference type="EMBL" id="KAA4666249.1"/>
    </source>
</evidence>